<protein>
    <submittedName>
        <fullName evidence="8">Theronine dehydrogenase-like Zn-dependent dehydrogenase</fullName>
    </submittedName>
</protein>
<reference evidence="8" key="1">
    <citation type="submission" date="2014-03" db="EMBL/GenBank/DDBJ databases">
        <title>Draft Genome Sequence of Mycobacterium cosmeticum DSM 44829.</title>
        <authorList>
            <person name="Croce O."/>
            <person name="Robert C."/>
            <person name="Raoult D."/>
            <person name="Drancourt M."/>
        </authorList>
    </citation>
    <scope>NUCLEOTIDE SEQUENCE [LARGE SCALE GENOMIC DNA]</scope>
    <source>
        <strain evidence="8">DSM 44829</strain>
    </source>
</reference>
<name>W9AZG0_MYCCO</name>
<dbReference type="OrthoDB" id="9797931at2"/>
<accession>W9AZG0</accession>
<dbReference type="InterPro" id="IPR011032">
    <property type="entry name" value="GroES-like_sf"/>
</dbReference>
<evidence type="ECO:0000256" key="4">
    <source>
        <dbReference type="ARBA" id="ARBA00023002"/>
    </source>
</evidence>
<dbReference type="InterPro" id="IPR036291">
    <property type="entry name" value="NAD(P)-bd_dom_sf"/>
</dbReference>
<keyword evidence="9" id="KW-1185">Reference proteome</keyword>
<keyword evidence="3 5" id="KW-0862">Zinc</keyword>
<evidence type="ECO:0000259" key="7">
    <source>
        <dbReference type="Pfam" id="PF08240"/>
    </source>
</evidence>
<organism evidence="8 9">
    <name type="scientific">Mycolicibacterium cosmeticum</name>
    <dbReference type="NCBI Taxonomy" id="258533"/>
    <lineage>
        <taxon>Bacteria</taxon>
        <taxon>Bacillati</taxon>
        <taxon>Actinomycetota</taxon>
        <taxon>Actinomycetes</taxon>
        <taxon>Mycobacteriales</taxon>
        <taxon>Mycobacteriaceae</taxon>
        <taxon>Mycolicibacterium</taxon>
    </lineage>
</organism>
<dbReference type="eggNOG" id="COG1063">
    <property type="taxonomic scope" value="Bacteria"/>
</dbReference>
<dbReference type="InterPro" id="IPR050129">
    <property type="entry name" value="Zn_alcohol_dh"/>
</dbReference>
<evidence type="ECO:0000313" key="8">
    <source>
        <dbReference type="EMBL" id="CDO08312.1"/>
    </source>
</evidence>
<dbReference type="AlphaFoldDB" id="W9AZG0"/>
<evidence type="ECO:0000313" key="9">
    <source>
        <dbReference type="Proteomes" id="UP000028870"/>
    </source>
</evidence>
<dbReference type="EMBL" id="CCBB010000002">
    <property type="protein sequence ID" value="CDO08312.1"/>
    <property type="molecule type" value="Genomic_DNA"/>
</dbReference>
<dbReference type="PANTHER" id="PTHR43401">
    <property type="entry name" value="L-THREONINE 3-DEHYDROGENASE"/>
    <property type="match status" value="1"/>
</dbReference>
<dbReference type="STRING" id="258533.BN977_03131"/>
<dbReference type="Gene3D" id="3.90.180.10">
    <property type="entry name" value="Medium-chain alcohol dehydrogenases, catalytic domain"/>
    <property type="match status" value="1"/>
</dbReference>
<evidence type="ECO:0000256" key="5">
    <source>
        <dbReference type="RuleBase" id="RU361277"/>
    </source>
</evidence>
<dbReference type="Gene3D" id="3.40.50.720">
    <property type="entry name" value="NAD(P)-binding Rossmann-like Domain"/>
    <property type="match status" value="1"/>
</dbReference>
<feature type="domain" description="Alcohol dehydrogenase-like C-terminal" evidence="6">
    <location>
        <begin position="194"/>
        <end position="321"/>
    </location>
</feature>
<comment type="cofactor">
    <cofactor evidence="1 5">
        <name>Zn(2+)</name>
        <dbReference type="ChEBI" id="CHEBI:29105"/>
    </cofactor>
</comment>
<evidence type="ECO:0000259" key="6">
    <source>
        <dbReference type="Pfam" id="PF00107"/>
    </source>
</evidence>
<dbReference type="InterPro" id="IPR002328">
    <property type="entry name" value="ADH_Zn_CS"/>
</dbReference>
<evidence type="ECO:0000256" key="2">
    <source>
        <dbReference type="ARBA" id="ARBA00022723"/>
    </source>
</evidence>
<dbReference type="GO" id="GO:0016491">
    <property type="term" value="F:oxidoreductase activity"/>
    <property type="evidence" value="ECO:0007669"/>
    <property type="project" value="UniProtKB-KW"/>
</dbReference>
<dbReference type="SUPFAM" id="SSF51735">
    <property type="entry name" value="NAD(P)-binding Rossmann-fold domains"/>
    <property type="match status" value="1"/>
</dbReference>
<keyword evidence="4" id="KW-0560">Oxidoreductase</keyword>
<dbReference type="PANTHER" id="PTHR43401:SF2">
    <property type="entry name" value="L-THREONINE 3-DEHYDROGENASE"/>
    <property type="match status" value="1"/>
</dbReference>
<dbReference type="Pfam" id="PF00107">
    <property type="entry name" value="ADH_zinc_N"/>
    <property type="match status" value="1"/>
</dbReference>
<keyword evidence="2 5" id="KW-0479">Metal-binding</keyword>
<dbReference type="Pfam" id="PF08240">
    <property type="entry name" value="ADH_N"/>
    <property type="match status" value="1"/>
</dbReference>
<gene>
    <name evidence="8" type="ORF">BN977_03131</name>
</gene>
<dbReference type="SUPFAM" id="SSF50129">
    <property type="entry name" value="GroES-like"/>
    <property type="match status" value="1"/>
</dbReference>
<dbReference type="Proteomes" id="UP000028870">
    <property type="component" value="Unassembled WGS sequence"/>
</dbReference>
<dbReference type="InterPro" id="IPR013149">
    <property type="entry name" value="ADH-like_C"/>
</dbReference>
<evidence type="ECO:0000256" key="1">
    <source>
        <dbReference type="ARBA" id="ARBA00001947"/>
    </source>
</evidence>
<sequence length="361" mass="37682">MKAAVYYGPNKLDVTEVAKPEPGPGTVQIKVGFNGICGTDLHEYFAGPIFVPTAPHPLTGQQLPLVMGHEFAGTITAVGPGVAGWAEGDRVAVEPIYRCGKCSPCQAGNYNICAQIGFHGLMSDGGMAEYTVVPTNMLHKLPDNVSLQLGALVEPMSVAYHAATLGELPLGGRSEATRGSGLPQGTAMVFGAGPIGIGLWFALRGKGIEDIYVVEPAPTRRAAIEALGARTLDPTAMDVPAFIAEHTSGRGADAVYDAAGVAPAVETALACVGARRPMVSVAIYEKPLTTPLLRLVMNESRIQGSLCYTSADFEAVINLMAQGTYDTTGWVTSIGIDDVVDEGFEALHAGAKMKVLVDPSN</sequence>
<proteinExistence type="inferred from homology"/>
<dbReference type="RefSeq" id="WP_036399373.1">
    <property type="nucleotide sequence ID" value="NZ_CCBB010000002.1"/>
</dbReference>
<feature type="domain" description="Alcohol dehydrogenase-like N-terminal" evidence="7">
    <location>
        <begin position="23"/>
        <end position="143"/>
    </location>
</feature>
<comment type="similarity">
    <text evidence="5">Belongs to the zinc-containing alcohol dehydrogenase family.</text>
</comment>
<dbReference type="CDD" id="cd08233">
    <property type="entry name" value="butanediol_DH_like"/>
    <property type="match status" value="1"/>
</dbReference>
<dbReference type="GO" id="GO:0008270">
    <property type="term" value="F:zinc ion binding"/>
    <property type="evidence" value="ECO:0007669"/>
    <property type="project" value="InterPro"/>
</dbReference>
<reference evidence="8" key="2">
    <citation type="submission" date="2014-03" db="EMBL/GenBank/DDBJ databases">
        <authorList>
            <person name="Urmite Genomes"/>
        </authorList>
    </citation>
    <scope>NUCLEOTIDE SEQUENCE</scope>
    <source>
        <strain evidence="8">DSM 44829</strain>
    </source>
</reference>
<evidence type="ECO:0000256" key="3">
    <source>
        <dbReference type="ARBA" id="ARBA00022833"/>
    </source>
</evidence>
<dbReference type="PROSITE" id="PS00059">
    <property type="entry name" value="ADH_ZINC"/>
    <property type="match status" value="1"/>
</dbReference>
<comment type="caution">
    <text evidence="8">The sequence shown here is derived from an EMBL/GenBank/DDBJ whole genome shotgun (WGS) entry which is preliminary data.</text>
</comment>
<dbReference type="InterPro" id="IPR013154">
    <property type="entry name" value="ADH-like_N"/>
</dbReference>